<feature type="domain" description="Mon2 C-terminal" evidence="1">
    <location>
        <begin position="10"/>
        <end position="58"/>
    </location>
</feature>
<dbReference type="Pfam" id="PF16206">
    <property type="entry name" value="Mon2_C"/>
    <property type="match status" value="1"/>
</dbReference>
<comment type="caution">
    <text evidence="2">The sequence shown here is derived from an EMBL/GenBank/DDBJ whole genome shotgun (WGS) entry which is preliminary data.</text>
</comment>
<sequence length="84" mass="8919">MVQEDGKPVELYAPTLNFLTTLVQIFPLIFQHIRSTFTAADVQKLGECLSTVCGVEPSASAIDGIGGGAPVSLHALHCLDTVHK</sequence>
<keyword evidence="3" id="KW-1185">Reference proteome</keyword>
<gene>
    <name evidence="2" type="primary">jg24099</name>
    <name evidence="2" type="ORF">PAEG_LOCUS1084</name>
</gene>
<dbReference type="EMBL" id="CAKXAJ010003677">
    <property type="protein sequence ID" value="CAH2208476.1"/>
    <property type="molecule type" value="Genomic_DNA"/>
</dbReference>
<dbReference type="OrthoDB" id="294853at2759"/>
<name>A0A8S4QGJ5_9NEOP</name>
<proteinExistence type="predicted"/>
<dbReference type="Proteomes" id="UP000838756">
    <property type="component" value="Unassembled WGS sequence"/>
</dbReference>
<reference evidence="2" key="1">
    <citation type="submission" date="2022-03" db="EMBL/GenBank/DDBJ databases">
        <authorList>
            <person name="Lindestad O."/>
        </authorList>
    </citation>
    <scope>NUCLEOTIDE SEQUENCE</scope>
</reference>
<organism evidence="2 3">
    <name type="scientific">Pararge aegeria aegeria</name>
    <dbReference type="NCBI Taxonomy" id="348720"/>
    <lineage>
        <taxon>Eukaryota</taxon>
        <taxon>Metazoa</taxon>
        <taxon>Ecdysozoa</taxon>
        <taxon>Arthropoda</taxon>
        <taxon>Hexapoda</taxon>
        <taxon>Insecta</taxon>
        <taxon>Pterygota</taxon>
        <taxon>Neoptera</taxon>
        <taxon>Endopterygota</taxon>
        <taxon>Lepidoptera</taxon>
        <taxon>Glossata</taxon>
        <taxon>Ditrysia</taxon>
        <taxon>Papilionoidea</taxon>
        <taxon>Nymphalidae</taxon>
        <taxon>Satyrinae</taxon>
        <taxon>Satyrini</taxon>
        <taxon>Parargina</taxon>
        <taxon>Pararge</taxon>
    </lineage>
</organism>
<evidence type="ECO:0000313" key="3">
    <source>
        <dbReference type="Proteomes" id="UP000838756"/>
    </source>
</evidence>
<evidence type="ECO:0000313" key="2">
    <source>
        <dbReference type="EMBL" id="CAH2208476.1"/>
    </source>
</evidence>
<evidence type="ECO:0000259" key="1">
    <source>
        <dbReference type="Pfam" id="PF16206"/>
    </source>
</evidence>
<feature type="non-terminal residue" evidence="2">
    <location>
        <position position="1"/>
    </location>
</feature>
<accession>A0A8S4QGJ5</accession>
<protein>
    <submittedName>
        <fullName evidence="2">Jg24099 protein</fullName>
    </submittedName>
</protein>
<dbReference type="AlphaFoldDB" id="A0A8S4QGJ5"/>
<dbReference type="InterPro" id="IPR032817">
    <property type="entry name" value="Mon2_C"/>
</dbReference>